<proteinExistence type="predicted"/>
<dbReference type="PATRIC" id="fig|651182.5.peg.1533"/>
<feature type="binding site" evidence="1">
    <location>
        <position position="244"/>
    </location>
    <ligand>
        <name>ATP</name>
        <dbReference type="ChEBI" id="CHEBI:30616"/>
    </ligand>
</feature>
<feature type="binding site" evidence="3">
    <location>
        <begin position="206"/>
        <end position="213"/>
    </location>
    <ligand>
        <name>ATP</name>
        <dbReference type="ChEBI" id="CHEBI:30616"/>
    </ligand>
</feature>
<feature type="active site" evidence="2">
    <location>
        <position position="202"/>
    </location>
</feature>
<dbReference type="KEGG" id="dto:TOL2_C12730"/>
<feature type="binding site" evidence="3">
    <location>
        <begin position="244"/>
        <end position="245"/>
    </location>
    <ligand>
        <name>ATP</name>
        <dbReference type="ChEBI" id="CHEBI:30616"/>
    </ligand>
</feature>
<dbReference type="InterPro" id="IPR036597">
    <property type="entry name" value="Fido-like_dom_sf"/>
</dbReference>
<keyword evidence="1" id="KW-0547">Nucleotide-binding</keyword>
<dbReference type="InterPro" id="IPR026287">
    <property type="entry name" value="SoFic-like"/>
</dbReference>
<dbReference type="Gene3D" id="1.10.3290.10">
    <property type="entry name" value="Fido-like domain"/>
    <property type="match status" value="1"/>
</dbReference>
<dbReference type="PROSITE" id="PS51459">
    <property type="entry name" value="FIDO"/>
    <property type="match status" value="1"/>
</dbReference>
<name>K0NEG2_DESTT</name>
<dbReference type="PANTHER" id="PTHR13504:SF38">
    <property type="entry name" value="FIDO DOMAIN-CONTAINING PROTEIN"/>
    <property type="match status" value="1"/>
</dbReference>
<organism evidence="5 6">
    <name type="scientific">Desulfobacula toluolica (strain DSM 7467 / Tol2)</name>
    <dbReference type="NCBI Taxonomy" id="651182"/>
    <lineage>
        <taxon>Bacteria</taxon>
        <taxon>Pseudomonadati</taxon>
        <taxon>Thermodesulfobacteriota</taxon>
        <taxon>Desulfobacteria</taxon>
        <taxon>Desulfobacterales</taxon>
        <taxon>Desulfobacteraceae</taxon>
        <taxon>Desulfobacula</taxon>
    </lineage>
</organism>
<dbReference type="SUPFAM" id="SSF140931">
    <property type="entry name" value="Fic-like"/>
    <property type="match status" value="1"/>
</dbReference>
<reference evidence="5 6" key="1">
    <citation type="journal article" date="2013" name="Environ. Microbiol.">
        <title>Complete genome, catabolic sub-proteomes and key-metabolites of Desulfobacula toluolica Tol2, a marine, aromatic compound-degrading, sulfate-reducing bacterium.</title>
        <authorList>
            <person name="Wohlbrand L."/>
            <person name="Jacob J.H."/>
            <person name="Kube M."/>
            <person name="Mussmann M."/>
            <person name="Jarling R."/>
            <person name="Beck A."/>
            <person name="Amann R."/>
            <person name="Wilkes H."/>
            <person name="Reinhardt R."/>
            <person name="Rabus R."/>
        </authorList>
    </citation>
    <scope>NUCLEOTIDE SEQUENCE [LARGE SCALE GENOMIC DNA]</scope>
    <source>
        <strain evidence="6">DSM 7467 / Tol2</strain>
    </source>
</reference>
<dbReference type="Proteomes" id="UP000007347">
    <property type="component" value="Chromosome"/>
</dbReference>
<keyword evidence="6" id="KW-1185">Reference proteome</keyword>
<evidence type="ECO:0000259" key="4">
    <source>
        <dbReference type="PROSITE" id="PS51459"/>
    </source>
</evidence>
<dbReference type="OrthoDB" id="9813719at2"/>
<dbReference type="InterPro" id="IPR040198">
    <property type="entry name" value="Fido_containing"/>
</dbReference>
<dbReference type="PIRSF" id="PIRSF038925">
    <property type="entry name" value="AMP-prot_trans"/>
    <property type="match status" value="1"/>
</dbReference>
<dbReference type="AlphaFoldDB" id="K0NEG2"/>
<dbReference type="GO" id="GO:0005524">
    <property type="term" value="F:ATP binding"/>
    <property type="evidence" value="ECO:0007669"/>
    <property type="project" value="UniProtKB-KW"/>
</dbReference>
<feature type="binding site" evidence="1">
    <location>
        <position position="65"/>
    </location>
    <ligand>
        <name>ATP</name>
        <dbReference type="ChEBI" id="CHEBI:30616"/>
    </ligand>
</feature>
<dbReference type="InterPro" id="IPR003812">
    <property type="entry name" value="Fido"/>
</dbReference>
<dbReference type="RefSeq" id="WP_014956783.1">
    <property type="nucleotide sequence ID" value="NC_018645.1"/>
</dbReference>
<dbReference type="Pfam" id="PF13784">
    <property type="entry name" value="Fic_N"/>
    <property type="match status" value="1"/>
</dbReference>
<dbReference type="STRING" id="651182.TOL2_C12730"/>
<feature type="binding site" evidence="1">
    <location>
        <begin position="207"/>
        <end position="213"/>
    </location>
    <ligand>
        <name>ATP</name>
        <dbReference type="ChEBI" id="CHEBI:30616"/>
    </ligand>
</feature>
<evidence type="ECO:0000256" key="2">
    <source>
        <dbReference type="PIRSR" id="PIRSR640198-1"/>
    </source>
</evidence>
<protein>
    <submittedName>
        <fullName evidence="5">Fic: filamentation induced by cAMP protein</fullName>
    </submittedName>
</protein>
<evidence type="ECO:0000313" key="5">
    <source>
        <dbReference type="EMBL" id="CCK79436.1"/>
    </source>
</evidence>
<feature type="domain" description="Fido" evidence="4">
    <location>
        <begin position="116"/>
        <end position="266"/>
    </location>
</feature>
<evidence type="ECO:0000256" key="1">
    <source>
        <dbReference type="PIRSR" id="PIRSR038925-1"/>
    </source>
</evidence>
<dbReference type="EMBL" id="FO203503">
    <property type="protein sequence ID" value="CCK79436.1"/>
    <property type="molecule type" value="Genomic_DNA"/>
</dbReference>
<feature type="binding site" evidence="1">
    <location>
        <position position="202"/>
    </location>
    <ligand>
        <name>ATP</name>
        <dbReference type="ChEBI" id="CHEBI:30616"/>
    </ligand>
</feature>
<dbReference type="Pfam" id="PF02661">
    <property type="entry name" value="Fic"/>
    <property type="match status" value="1"/>
</dbReference>
<dbReference type="PANTHER" id="PTHR13504">
    <property type="entry name" value="FIDO DOMAIN-CONTAINING PROTEIN DDB_G0283145"/>
    <property type="match status" value="1"/>
</dbReference>
<sequence length="373" mass="41991">MTSPVNYHYGKFPPDNIDWSILIPLIGPANAALARYDGTLSAIPNAGVLLSPLSTQEAVLSSKIEGTQATMGEVLEFEAEGESKELSRDKEADINEILNYRKGMWHATELLEDLPLCQRVIKGAHRTLLQGVRGQGKSPGEYRRIPNWIGPPGCPIDEAKFIPISADKLDEAMGKWERFIHEKAPDILVQLAVLHAEFEALHPFLDGNGRLGRMCVPLFLHKAGLIQSPMFYISAYFERNREEYYERLLAISRDDDWTGWCVFFLKAIQIQALENQVKAAKILSLYEFKKNQIVDLTHSQYAIHALDFIFSRPIFKSTDFTGIKEIPTPTAKRILSTLRDNGLFTVLRESSGRTPAIYAFTELINIAEGKDIL</sequence>
<gene>
    <name evidence="5" type="primary">fic</name>
    <name evidence="5" type="ordered locus">TOL2_C12730</name>
</gene>
<dbReference type="InterPro" id="IPR025758">
    <property type="entry name" value="Fic/DOC_N"/>
</dbReference>
<evidence type="ECO:0000256" key="3">
    <source>
        <dbReference type="PIRSR" id="PIRSR640198-2"/>
    </source>
</evidence>
<accession>K0NEG2</accession>
<evidence type="ECO:0000313" key="6">
    <source>
        <dbReference type="Proteomes" id="UP000007347"/>
    </source>
</evidence>
<dbReference type="HOGENOM" id="CLU_047250_1_1_7"/>
<keyword evidence="1" id="KW-0067">ATP-binding</keyword>